<dbReference type="InterPro" id="IPR001647">
    <property type="entry name" value="HTH_TetR"/>
</dbReference>
<feature type="domain" description="HTH tetR-type" evidence="5">
    <location>
        <begin position="9"/>
        <end position="69"/>
    </location>
</feature>
<evidence type="ECO:0000256" key="4">
    <source>
        <dbReference type="PROSITE-ProRule" id="PRU00335"/>
    </source>
</evidence>
<evidence type="ECO:0000313" key="7">
    <source>
        <dbReference type="Proteomes" id="UP000825799"/>
    </source>
</evidence>
<dbReference type="Proteomes" id="UP000825799">
    <property type="component" value="Chromosome"/>
</dbReference>
<dbReference type="EMBL" id="CP080590">
    <property type="protein sequence ID" value="QYO76747.1"/>
    <property type="molecule type" value="Genomic_DNA"/>
</dbReference>
<keyword evidence="2 4" id="KW-0238">DNA-binding</keyword>
<dbReference type="PROSITE" id="PS50977">
    <property type="entry name" value="HTH_TETR_2"/>
    <property type="match status" value="1"/>
</dbReference>
<sequence length="206" mass="22870">MFRKATKGQETRERLLAIAEAAVLTKGFAATSIEEVIAEAGITKSGFFYHFGDKNALAHEMLQRYVAANDDLFEQLFGRGAELSDDPLQGFLIGLKLLAETMADLPNGHPGCLIASVCYQERLFDHTVRQLTAESVRKWNTFFRERIEAIAAAYPPAEPVDLDQLAGMMSCIVDGGIIMSKALDDPGILPQQVLLFRSYIKLLFQR</sequence>
<feature type="DNA-binding region" description="H-T-H motif" evidence="4">
    <location>
        <begin position="32"/>
        <end position="51"/>
    </location>
</feature>
<protein>
    <submittedName>
        <fullName evidence="6">TetR/AcrR family transcriptional regulator</fullName>
    </submittedName>
</protein>
<evidence type="ECO:0000256" key="2">
    <source>
        <dbReference type="ARBA" id="ARBA00023125"/>
    </source>
</evidence>
<dbReference type="Pfam" id="PF00440">
    <property type="entry name" value="TetR_N"/>
    <property type="match status" value="1"/>
</dbReference>
<keyword evidence="7" id="KW-1185">Reference proteome</keyword>
<dbReference type="Gene3D" id="1.10.357.10">
    <property type="entry name" value="Tetracycline Repressor, domain 2"/>
    <property type="match status" value="1"/>
</dbReference>
<dbReference type="InterPro" id="IPR036271">
    <property type="entry name" value="Tet_transcr_reg_TetR-rel_C_sf"/>
</dbReference>
<dbReference type="InterPro" id="IPR009057">
    <property type="entry name" value="Homeodomain-like_sf"/>
</dbReference>
<evidence type="ECO:0000259" key="5">
    <source>
        <dbReference type="PROSITE" id="PS50977"/>
    </source>
</evidence>
<organism evidence="6 7">
    <name type="scientific">Devosia salina</name>
    <dbReference type="NCBI Taxonomy" id="2860336"/>
    <lineage>
        <taxon>Bacteria</taxon>
        <taxon>Pseudomonadati</taxon>
        <taxon>Pseudomonadota</taxon>
        <taxon>Alphaproteobacteria</taxon>
        <taxon>Hyphomicrobiales</taxon>
        <taxon>Devosiaceae</taxon>
        <taxon>Devosia</taxon>
    </lineage>
</organism>
<evidence type="ECO:0000256" key="1">
    <source>
        <dbReference type="ARBA" id="ARBA00023015"/>
    </source>
</evidence>
<dbReference type="PANTHER" id="PTHR47506:SF1">
    <property type="entry name" value="HTH-TYPE TRANSCRIPTIONAL REGULATOR YJDC"/>
    <property type="match status" value="1"/>
</dbReference>
<dbReference type="SUPFAM" id="SSF46689">
    <property type="entry name" value="Homeodomain-like"/>
    <property type="match status" value="1"/>
</dbReference>
<name>A0ABX8WJA2_9HYPH</name>
<evidence type="ECO:0000256" key="3">
    <source>
        <dbReference type="ARBA" id="ARBA00023163"/>
    </source>
</evidence>
<dbReference type="RefSeq" id="WP_220305212.1">
    <property type="nucleotide sequence ID" value="NZ_CP080590.1"/>
</dbReference>
<keyword evidence="3" id="KW-0804">Transcription</keyword>
<gene>
    <name evidence="6" type="ORF">K1X15_19590</name>
</gene>
<accession>A0ABX8WJA2</accession>
<dbReference type="SUPFAM" id="SSF48498">
    <property type="entry name" value="Tetracyclin repressor-like, C-terminal domain"/>
    <property type="match status" value="1"/>
</dbReference>
<evidence type="ECO:0000313" key="6">
    <source>
        <dbReference type="EMBL" id="QYO76747.1"/>
    </source>
</evidence>
<proteinExistence type="predicted"/>
<reference evidence="6 7" key="1">
    <citation type="submission" date="2021-08" db="EMBL/GenBank/DDBJ databases">
        <title>Devosia salina sp. nov., isolated from the South China Sea sediment.</title>
        <authorList>
            <person name="Zhou Z."/>
        </authorList>
    </citation>
    <scope>NUCLEOTIDE SEQUENCE [LARGE SCALE GENOMIC DNA]</scope>
    <source>
        <strain evidence="6 7">SCS-3</strain>
    </source>
</reference>
<dbReference type="PANTHER" id="PTHR47506">
    <property type="entry name" value="TRANSCRIPTIONAL REGULATORY PROTEIN"/>
    <property type="match status" value="1"/>
</dbReference>
<keyword evidence="1" id="KW-0805">Transcription regulation</keyword>